<evidence type="ECO:0000313" key="4">
    <source>
        <dbReference type="Proteomes" id="UP000654075"/>
    </source>
</evidence>
<gene>
    <name evidence="1" type="ORF">PGLA1383_LOCUS43192</name>
    <name evidence="2" type="ORF">PGLA2088_LOCUS23675</name>
</gene>
<evidence type="ECO:0000313" key="1">
    <source>
        <dbReference type="EMBL" id="CAE8626245.1"/>
    </source>
</evidence>
<dbReference type="Proteomes" id="UP000654075">
    <property type="component" value="Unassembled WGS sequence"/>
</dbReference>
<dbReference type="AlphaFoldDB" id="A0A813JUK6"/>
<sequence>MTPKLRQQSQIFNGMEMMTAVLEADRNRIPMKAVDRLMSVTTARFQDAVSKEAIPSLWCPQLVVRADRLRLQKAVVLASIRHARASAQELVVPVSTLRRLFLSSLQFPWEWRRDLLRNVFCHHGEELLPLSVLKAAIERLNYEGRKRSGMSLQQLKASVLQCSRAPMPADLADFLGPETSPDIFSRVIATERDAVLALKICQATAPGAGATGPLAFVPLGAAHVQPVAELLRQPSLSLQELHCTVEPLLLTPEVPRWKAAAVPMERSLKIFQLVSTGAGGLFFSPPTWQPV</sequence>
<proteinExistence type="predicted"/>
<protein>
    <submittedName>
        <fullName evidence="2">Uncharacterized protein</fullName>
    </submittedName>
</protein>
<accession>A0A813JUK6</accession>
<name>A0A813JUK6_POLGL</name>
<dbReference type="EMBL" id="CAJNNV010028939">
    <property type="protein sequence ID" value="CAE8626245.1"/>
    <property type="molecule type" value="Genomic_DNA"/>
</dbReference>
<organism evidence="2 3">
    <name type="scientific">Polarella glacialis</name>
    <name type="common">Dinoflagellate</name>
    <dbReference type="NCBI Taxonomy" id="89957"/>
    <lineage>
        <taxon>Eukaryota</taxon>
        <taxon>Sar</taxon>
        <taxon>Alveolata</taxon>
        <taxon>Dinophyceae</taxon>
        <taxon>Suessiales</taxon>
        <taxon>Suessiaceae</taxon>
        <taxon>Polarella</taxon>
    </lineage>
</organism>
<evidence type="ECO:0000313" key="2">
    <source>
        <dbReference type="EMBL" id="CAE8683878.1"/>
    </source>
</evidence>
<comment type="caution">
    <text evidence="2">The sequence shown here is derived from an EMBL/GenBank/DDBJ whole genome shotgun (WGS) entry which is preliminary data.</text>
</comment>
<evidence type="ECO:0000313" key="3">
    <source>
        <dbReference type="Proteomes" id="UP000626109"/>
    </source>
</evidence>
<dbReference type="Proteomes" id="UP000626109">
    <property type="component" value="Unassembled WGS sequence"/>
</dbReference>
<dbReference type="EMBL" id="CAJNNW010026239">
    <property type="protein sequence ID" value="CAE8683878.1"/>
    <property type="molecule type" value="Genomic_DNA"/>
</dbReference>
<reference evidence="2" key="1">
    <citation type="submission" date="2021-02" db="EMBL/GenBank/DDBJ databases">
        <authorList>
            <person name="Dougan E. K."/>
            <person name="Rhodes N."/>
            <person name="Thang M."/>
            <person name="Chan C."/>
        </authorList>
    </citation>
    <scope>NUCLEOTIDE SEQUENCE</scope>
</reference>
<keyword evidence="4" id="KW-1185">Reference proteome</keyword>